<dbReference type="Proteomes" id="UP000249757">
    <property type="component" value="Unassembled WGS sequence"/>
</dbReference>
<dbReference type="AlphaFoldDB" id="A0A834S7S7"/>
<gene>
    <name evidence="4" type="ORF">Ptr86124_001222</name>
    <name evidence="3" type="ORF">PtrM4_013230</name>
</gene>
<reference evidence="6" key="4">
    <citation type="journal article" date="2022" name="Microb. Genom.">
        <title>A global pangenome for the wheat fungal pathogen Pyrenophora tritici-repentis and prediction of effector protein structural homology.</title>
        <authorList>
            <person name="Moolhuijzen P.M."/>
            <person name="See P.T."/>
            <person name="Shi G."/>
            <person name="Powell H.R."/>
            <person name="Cockram J."/>
            <person name="Jorgensen L.N."/>
            <person name="Benslimane H."/>
            <person name="Strelkov S.E."/>
            <person name="Turner J."/>
            <person name="Liu Z."/>
            <person name="Moffat C.S."/>
        </authorList>
    </citation>
    <scope>NUCLEOTIDE SEQUENCE [LARGE SCALE GENOMIC DNA]</scope>
</reference>
<evidence type="ECO:0000313" key="5">
    <source>
        <dbReference type="Proteomes" id="UP000245464"/>
    </source>
</evidence>
<dbReference type="EMBL" id="NRDI02000001">
    <property type="protein sequence ID" value="KAI1520854.1"/>
    <property type="molecule type" value="Genomic_DNA"/>
</dbReference>
<evidence type="ECO:0000313" key="3">
    <source>
        <dbReference type="EMBL" id="KAF7577083.1"/>
    </source>
</evidence>
<sequence length="183" mass="20851">MNPIDAAIAAIDALKPGEQFSYNKIAKNLGVVRSTLIRRHKGLTQPSAIANQKLHPQQEKELVRYVQGLTKRRLPLTKEMVKSYAASIAGKGVGDKWVSGFLRRHSNKLISKWQRPMDRKRHKADSGAAIKEYFDLIHGKQQEYRLQNLSIYNMDEKGFAIGTGGRSKRIFDKQLYEKKEVTT</sequence>
<reference evidence="4" key="2">
    <citation type="submission" date="2021-05" db="EMBL/GenBank/DDBJ databases">
        <authorList>
            <person name="Moolhuijzen P.M."/>
            <person name="Moffat C.S."/>
        </authorList>
    </citation>
    <scope>NUCLEOTIDE SEQUENCE</scope>
    <source>
        <strain evidence="4">86-124</strain>
    </source>
</reference>
<evidence type="ECO:0000313" key="4">
    <source>
        <dbReference type="EMBL" id="KAI1520854.1"/>
    </source>
</evidence>
<keyword evidence="6" id="KW-1185">Reference proteome</keyword>
<proteinExistence type="predicted"/>
<reference evidence="4" key="3">
    <citation type="journal article" date="2022" name="bioRxiv">
        <title>A global pangenome for the wheat fungal pathogen Pyrenophora tritici-repentis and prediction of effector protein structural homology.</title>
        <authorList>
            <person name="Moolhuijzen P."/>
            <person name="See P.T."/>
            <person name="Shi G."/>
            <person name="Powell H.R."/>
            <person name="Cockram J."/>
            <person name="Jorgensen L.N."/>
            <person name="Benslimane H."/>
            <person name="Strelkov S.E."/>
            <person name="Turner J."/>
            <person name="Liu Z."/>
            <person name="Moffat C.S."/>
        </authorList>
    </citation>
    <scope>NUCLEOTIDE SEQUENCE</scope>
    <source>
        <strain evidence="4">86-124</strain>
    </source>
</reference>
<name>A0A834S7S7_9PLEO</name>
<dbReference type="PROSITE" id="PS51253">
    <property type="entry name" value="HTH_CENPB"/>
    <property type="match status" value="1"/>
</dbReference>
<accession>A0A834S7S7</accession>
<feature type="domain" description="HTH CENPB-type" evidence="2">
    <location>
        <begin position="46"/>
        <end position="111"/>
    </location>
</feature>
<dbReference type="OrthoDB" id="3942738at2759"/>
<dbReference type="GO" id="GO:0003677">
    <property type="term" value="F:DNA binding"/>
    <property type="evidence" value="ECO:0007669"/>
    <property type="project" value="UniProtKB-KW"/>
</dbReference>
<evidence type="ECO:0000259" key="2">
    <source>
        <dbReference type="PROSITE" id="PS51253"/>
    </source>
</evidence>
<reference evidence="3 5" key="1">
    <citation type="journal article" date="2018" name="BMC Genomics">
        <title>Comparative genomics of the wheat fungal pathogen Pyrenophora tritici-repentis reveals chromosomal variations and genome plasticity.</title>
        <authorList>
            <person name="Moolhuijzen P."/>
            <person name="See P.T."/>
            <person name="Hane J.K."/>
            <person name="Shi G."/>
            <person name="Liu Z."/>
            <person name="Oliver R.P."/>
            <person name="Moffat C.S."/>
        </authorList>
    </citation>
    <scope>NUCLEOTIDE SEQUENCE [LARGE SCALE GENOMIC DNA]</scope>
    <source>
        <strain evidence="3">M4</strain>
    </source>
</reference>
<organism evidence="3 5">
    <name type="scientific">Pyrenophora tritici-repentis</name>
    <dbReference type="NCBI Taxonomy" id="45151"/>
    <lineage>
        <taxon>Eukaryota</taxon>
        <taxon>Fungi</taxon>
        <taxon>Dikarya</taxon>
        <taxon>Ascomycota</taxon>
        <taxon>Pezizomycotina</taxon>
        <taxon>Dothideomycetes</taxon>
        <taxon>Pleosporomycetidae</taxon>
        <taxon>Pleosporales</taxon>
        <taxon>Pleosporineae</taxon>
        <taxon>Pleosporaceae</taxon>
        <taxon>Pyrenophora</taxon>
    </lineage>
</organism>
<dbReference type="InterPro" id="IPR006600">
    <property type="entry name" value="HTH_CenpB_DNA-bd_dom"/>
</dbReference>
<dbReference type="Pfam" id="PF03221">
    <property type="entry name" value="HTH_Tnp_Tc5"/>
    <property type="match status" value="1"/>
</dbReference>
<dbReference type="Proteomes" id="UP000245464">
    <property type="component" value="Chromosome 1"/>
</dbReference>
<dbReference type="EMBL" id="NQIK02000001">
    <property type="protein sequence ID" value="KAF7577083.1"/>
    <property type="molecule type" value="Genomic_DNA"/>
</dbReference>
<keyword evidence="1 4" id="KW-0238">DNA-binding</keyword>
<evidence type="ECO:0000256" key="1">
    <source>
        <dbReference type="ARBA" id="ARBA00023125"/>
    </source>
</evidence>
<dbReference type="SMART" id="SM00674">
    <property type="entry name" value="CENPB"/>
    <property type="match status" value="1"/>
</dbReference>
<comment type="caution">
    <text evidence="3">The sequence shown here is derived from an EMBL/GenBank/DDBJ whole genome shotgun (WGS) entry which is preliminary data.</text>
</comment>
<evidence type="ECO:0000313" key="6">
    <source>
        <dbReference type="Proteomes" id="UP000249757"/>
    </source>
</evidence>
<protein>
    <submittedName>
        <fullName evidence="4">Tc5 transposase DNA-binding domain containing protein</fullName>
    </submittedName>
</protein>